<reference evidence="4" key="2">
    <citation type="submission" date="2025-08" db="UniProtKB">
        <authorList>
            <consortium name="Ensembl"/>
        </authorList>
    </citation>
    <scope>IDENTIFICATION</scope>
</reference>
<evidence type="ECO:0000259" key="3">
    <source>
        <dbReference type="Pfam" id="PF13837"/>
    </source>
</evidence>
<evidence type="ECO:0000313" key="5">
    <source>
        <dbReference type="Proteomes" id="UP000472263"/>
    </source>
</evidence>
<accession>A0A667Y0B3</accession>
<proteinExistence type="predicted"/>
<feature type="coiled-coil region" evidence="1">
    <location>
        <begin position="243"/>
        <end position="354"/>
    </location>
</feature>
<dbReference type="OrthoDB" id="8902093at2759"/>
<feature type="region of interest" description="Disordered" evidence="2">
    <location>
        <begin position="135"/>
        <end position="160"/>
    </location>
</feature>
<organism evidence="4 5">
    <name type="scientific">Myripristis murdjan</name>
    <name type="common">pinecone soldierfish</name>
    <dbReference type="NCBI Taxonomy" id="586833"/>
    <lineage>
        <taxon>Eukaryota</taxon>
        <taxon>Metazoa</taxon>
        <taxon>Chordata</taxon>
        <taxon>Craniata</taxon>
        <taxon>Vertebrata</taxon>
        <taxon>Euteleostomi</taxon>
        <taxon>Actinopterygii</taxon>
        <taxon>Neopterygii</taxon>
        <taxon>Teleostei</taxon>
        <taxon>Neoteleostei</taxon>
        <taxon>Acanthomorphata</taxon>
        <taxon>Holocentriformes</taxon>
        <taxon>Holocentridae</taxon>
        <taxon>Myripristis</taxon>
    </lineage>
</organism>
<keyword evidence="1" id="KW-0175">Coiled coil</keyword>
<dbReference type="GO" id="GO:0005856">
    <property type="term" value="C:cytoskeleton"/>
    <property type="evidence" value="ECO:0007669"/>
    <property type="project" value="TreeGrafter"/>
</dbReference>
<protein>
    <submittedName>
        <fullName evidence="4">Uncharacterized LOC115360519</fullName>
    </submittedName>
</protein>
<reference evidence="4" key="3">
    <citation type="submission" date="2025-09" db="UniProtKB">
        <authorList>
            <consortium name="Ensembl"/>
        </authorList>
    </citation>
    <scope>IDENTIFICATION</scope>
</reference>
<evidence type="ECO:0000313" key="4">
    <source>
        <dbReference type="Ensembl" id="ENSMMDP00005019953.1"/>
    </source>
</evidence>
<evidence type="ECO:0000256" key="1">
    <source>
        <dbReference type="SAM" id="Coils"/>
    </source>
</evidence>
<evidence type="ECO:0000256" key="2">
    <source>
        <dbReference type="SAM" id="MobiDB-lite"/>
    </source>
</evidence>
<dbReference type="Pfam" id="PF13837">
    <property type="entry name" value="Myb_DNA-bind_4"/>
    <property type="match status" value="1"/>
</dbReference>
<dbReference type="GeneTree" id="ENSGT00640000091774"/>
<keyword evidence="5" id="KW-1185">Reference proteome</keyword>
<dbReference type="Gene3D" id="1.10.10.60">
    <property type="entry name" value="Homeodomain-like"/>
    <property type="match status" value="1"/>
</dbReference>
<dbReference type="RefSeq" id="XP_029909346.1">
    <property type="nucleotide sequence ID" value="XM_030053486.1"/>
</dbReference>
<name>A0A667Y0B3_9TELE</name>
<dbReference type="Proteomes" id="UP000472263">
    <property type="component" value="Chromosome 6"/>
</dbReference>
<dbReference type="InterPro" id="IPR044822">
    <property type="entry name" value="Myb_DNA-bind_4"/>
</dbReference>
<feature type="domain" description="Myb/SANT-like DNA-binding" evidence="3">
    <location>
        <begin position="8"/>
        <end position="93"/>
    </location>
</feature>
<sequence>MDVYYRMTDREIRRMIELRATNEAIFTGRRHSAMRAWRAIAKEMGLQGKLTARQLKKKWENLKEKHKLLKNPPEGKLNKTKPQSWRWFQLMDEAMSGRLAGTAHILDPSLFEDREDGQPDLPRLGVGVMKESASEMSVDDTGLPEADAVPGDTGTPRDIQSPVGVWILEEAETDGGDPIPIPNATECVQALPASESVMDSGPTSTLYATLLSDFTAASEGKYNKVNEVAPTSISTDKNITMETAELDRQIAELETERQALEREQDEIDREGLALERERQLLKREVVSVERERAGIDRDRAAIDRDRAALERDRAALDRDRAALDRDRAALDRDREILDRDRAFLDRDRAALERERVGLEGGQAEMQADKEVILQTGFYQSWRTPDVDPDRLETRQRLVSLFHKFIQKL</sequence>
<dbReference type="PANTHER" id="PTHR38709">
    <property type="entry name" value="SI:CH73-193C12.2-RELATED"/>
    <property type="match status" value="1"/>
</dbReference>
<dbReference type="PANTHER" id="PTHR38709:SF1">
    <property type="entry name" value="DREBRIN"/>
    <property type="match status" value="1"/>
</dbReference>
<reference evidence="4" key="1">
    <citation type="submission" date="2019-06" db="EMBL/GenBank/DDBJ databases">
        <authorList>
            <consortium name="Wellcome Sanger Institute Data Sharing"/>
        </authorList>
    </citation>
    <scope>NUCLEOTIDE SEQUENCE [LARGE SCALE GENOMIC DNA]</scope>
</reference>
<gene>
    <name evidence="4" type="primary">LOC115360519</name>
</gene>
<dbReference type="GeneID" id="115360519"/>
<dbReference type="Ensembl" id="ENSMMDT00005020425.1">
    <property type="protein sequence ID" value="ENSMMDP00005019953.1"/>
    <property type="gene ID" value="ENSMMDG00005009867.1"/>
</dbReference>
<dbReference type="InParanoid" id="A0A667Y0B3"/>
<dbReference type="AlphaFoldDB" id="A0A667Y0B3"/>